<comment type="similarity">
    <text evidence="1 4 6">Belongs to the aldehyde dehydrogenase family.</text>
</comment>
<dbReference type="CDD" id="cd07133">
    <property type="entry name" value="ALDH_CALDH_CalB"/>
    <property type="match status" value="1"/>
</dbReference>
<sequence length="484" mass="51712">MDGQVAARMDETAVGIADPAARISVLLAAQKAAWSTDVTPSHAVRDGRLDRLDRMVVAWESRFAAAISEDFGNRPAVVTTLTDIVPVRAAIRHARRELKRWMRPRRVSLAWTGKPASAQILRQPLGVVGIVAPWNYPLNLMLSPLVGALAAGNRALLKPSELTPAFSEVLAKAVAETFAEDEVAVVTGGPEVATAFTAAPFDHLIFTGSTAVGRKVAEAAARNLTPVTLELGGKSPVILDPSVDLGKAVPRLVWGKLLNSGQTCVAPDYALVPRGRVPDFLAAVKAEVAEQYPGLPGNADYTTIISPRHFDRLVRLVEEARERDAEVVELAGPHDPERRVFSPVAVVGAPDDTGVMAEEIFGPILPVVPYDTLDEAIAYINLRDRPLALYWFGSDKAAEARVLSGTIAGGVTINDTILHLSQDDLPFGGVGASGYGAYHGEAGFLALSKEKPVLRQSVLSGVSLLYPPYGRLATWMLKLLGRLG</sequence>
<evidence type="ECO:0000256" key="5">
    <source>
        <dbReference type="PROSITE-ProRule" id="PRU10007"/>
    </source>
</evidence>
<dbReference type="InterPro" id="IPR012394">
    <property type="entry name" value="Aldehyde_DH_NAD(P)"/>
</dbReference>
<dbReference type="InterPro" id="IPR029510">
    <property type="entry name" value="Ald_DH_CS_GLU"/>
</dbReference>
<dbReference type="RefSeq" id="WP_245136366.1">
    <property type="nucleotide sequence ID" value="NZ_CP128477.1"/>
</dbReference>
<evidence type="ECO:0000313" key="8">
    <source>
        <dbReference type="EMBL" id="MCJ8238531.1"/>
    </source>
</evidence>
<dbReference type="EMBL" id="JALAYX010000002">
    <property type="protein sequence ID" value="MCJ8238531.1"/>
    <property type="molecule type" value="Genomic_DNA"/>
</dbReference>
<dbReference type="Proteomes" id="UP001522662">
    <property type="component" value="Unassembled WGS sequence"/>
</dbReference>
<geneLocation type="plasmid" evidence="8">
    <name>unnamed</name>
</geneLocation>
<dbReference type="PROSITE" id="PS00070">
    <property type="entry name" value="ALDEHYDE_DEHYDR_CYS"/>
    <property type="match status" value="1"/>
</dbReference>
<dbReference type="InterPro" id="IPR016163">
    <property type="entry name" value="Ald_DH_C"/>
</dbReference>
<evidence type="ECO:0000313" key="9">
    <source>
        <dbReference type="Proteomes" id="UP001522662"/>
    </source>
</evidence>
<feature type="active site" evidence="5">
    <location>
        <position position="230"/>
    </location>
</feature>
<evidence type="ECO:0000256" key="1">
    <source>
        <dbReference type="ARBA" id="ARBA00009986"/>
    </source>
</evidence>
<comment type="caution">
    <text evidence="8">The sequence shown here is derived from an EMBL/GenBank/DDBJ whole genome shotgun (WGS) entry which is preliminary data.</text>
</comment>
<name>A0ABT0CZH0_9HYPH</name>
<keyword evidence="9" id="KW-1185">Reference proteome</keyword>
<keyword evidence="3" id="KW-0520">NAD</keyword>
<protein>
    <recommendedName>
        <fullName evidence="4">Aldehyde dehydrogenase</fullName>
    </recommendedName>
</protein>
<organism evidence="8 9">
    <name type="scientific">Peteryoungia algae</name>
    <dbReference type="NCBI Taxonomy" id="2919917"/>
    <lineage>
        <taxon>Bacteria</taxon>
        <taxon>Pseudomonadati</taxon>
        <taxon>Pseudomonadota</taxon>
        <taxon>Alphaproteobacteria</taxon>
        <taxon>Hyphomicrobiales</taxon>
        <taxon>Rhizobiaceae</taxon>
        <taxon>Peteryoungia</taxon>
    </lineage>
</organism>
<evidence type="ECO:0000256" key="3">
    <source>
        <dbReference type="ARBA" id="ARBA00023027"/>
    </source>
</evidence>
<dbReference type="Gene3D" id="3.40.605.10">
    <property type="entry name" value="Aldehyde Dehydrogenase, Chain A, domain 1"/>
    <property type="match status" value="1"/>
</dbReference>
<dbReference type="PROSITE" id="PS00687">
    <property type="entry name" value="ALDEHYDE_DEHYDR_GLU"/>
    <property type="match status" value="1"/>
</dbReference>
<dbReference type="InterPro" id="IPR016160">
    <property type="entry name" value="Ald_DH_CS_CYS"/>
</dbReference>
<evidence type="ECO:0000256" key="6">
    <source>
        <dbReference type="RuleBase" id="RU003345"/>
    </source>
</evidence>
<dbReference type="PANTHER" id="PTHR43570">
    <property type="entry name" value="ALDEHYDE DEHYDROGENASE"/>
    <property type="match status" value="1"/>
</dbReference>
<evidence type="ECO:0000259" key="7">
    <source>
        <dbReference type="Pfam" id="PF00171"/>
    </source>
</evidence>
<dbReference type="PIRSF" id="PIRSF036492">
    <property type="entry name" value="ALDH"/>
    <property type="match status" value="1"/>
</dbReference>
<keyword evidence="2 4" id="KW-0560">Oxidoreductase</keyword>
<dbReference type="PANTHER" id="PTHR43570:SF20">
    <property type="entry name" value="ALDEHYDE DEHYDROGENASE ALDX-RELATED"/>
    <property type="match status" value="1"/>
</dbReference>
<dbReference type="InterPro" id="IPR015590">
    <property type="entry name" value="Aldehyde_DH_dom"/>
</dbReference>
<evidence type="ECO:0000256" key="4">
    <source>
        <dbReference type="PIRNR" id="PIRNR036492"/>
    </source>
</evidence>
<keyword evidence="8" id="KW-0614">Plasmid</keyword>
<dbReference type="SUPFAM" id="SSF53720">
    <property type="entry name" value="ALDH-like"/>
    <property type="match status" value="1"/>
</dbReference>
<accession>A0ABT0CZH0</accession>
<evidence type="ECO:0000256" key="2">
    <source>
        <dbReference type="ARBA" id="ARBA00023002"/>
    </source>
</evidence>
<dbReference type="InterPro" id="IPR016161">
    <property type="entry name" value="Ald_DH/histidinol_DH"/>
</dbReference>
<reference evidence="8 9" key="1">
    <citation type="submission" date="2022-03" db="EMBL/GenBank/DDBJ databases">
        <title>Rhizobium SSM4.3 sp. nov., isolated from Sediment (Gouqi Island).</title>
        <authorList>
            <person name="Chen G."/>
        </authorList>
    </citation>
    <scope>NUCLEOTIDE SEQUENCE [LARGE SCALE GENOMIC DNA]</scope>
    <source>
        <strain evidence="8 9">SSM4.3</strain>
        <plasmid evidence="8">unnamed</plasmid>
    </source>
</reference>
<feature type="domain" description="Aldehyde dehydrogenase" evidence="7">
    <location>
        <begin position="41"/>
        <end position="451"/>
    </location>
</feature>
<dbReference type="InterPro" id="IPR016162">
    <property type="entry name" value="Ald_DH_N"/>
</dbReference>
<dbReference type="Gene3D" id="3.40.309.10">
    <property type="entry name" value="Aldehyde Dehydrogenase, Chain A, domain 2"/>
    <property type="match status" value="1"/>
</dbReference>
<gene>
    <name evidence="8" type="ORF">MKJ03_09340</name>
</gene>
<dbReference type="Pfam" id="PF00171">
    <property type="entry name" value="Aldedh"/>
    <property type="match status" value="1"/>
</dbReference>
<proteinExistence type="inferred from homology"/>